<feature type="chain" id="PRO_5007588047" description="Protein EXORDIUM" evidence="6">
    <location>
        <begin position="23"/>
        <end position="286"/>
    </location>
</feature>
<evidence type="ECO:0000256" key="4">
    <source>
        <dbReference type="ARBA" id="ARBA00022729"/>
    </source>
</evidence>
<evidence type="ECO:0008006" key="9">
    <source>
        <dbReference type="Google" id="ProtNLM"/>
    </source>
</evidence>
<keyword evidence="3" id="KW-0964">Secreted</keyword>
<dbReference type="Proteomes" id="UP000075243">
    <property type="component" value="Unassembled WGS sequence"/>
</dbReference>
<reference evidence="7" key="1">
    <citation type="journal article" date="2012" name="Nat. Biotechnol.">
        <title>Draft genome sequence of pigeonpea (Cajanus cajan), an orphan legume crop of resource-poor farmers.</title>
        <authorList>
            <person name="Varshney R.K."/>
            <person name="Chen W."/>
            <person name="Li Y."/>
            <person name="Bharti A.K."/>
            <person name="Saxena R.K."/>
            <person name="Schlueter J.A."/>
            <person name="Donoghue M.T."/>
            <person name="Azam S."/>
            <person name="Fan G."/>
            <person name="Whaley A.M."/>
            <person name="Farmer A.D."/>
            <person name="Sheridan J."/>
            <person name="Iwata A."/>
            <person name="Tuteja R."/>
            <person name="Penmetsa R.V."/>
            <person name="Wu W."/>
            <person name="Upadhyaya H.D."/>
            <person name="Yang S.P."/>
            <person name="Shah T."/>
            <person name="Saxena K.B."/>
            <person name="Michael T."/>
            <person name="McCombie W.R."/>
            <person name="Yang B."/>
            <person name="Zhang G."/>
            <person name="Yang H."/>
            <person name="Wang J."/>
            <person name="Spillane C."/>
            <person name="Cook D.R."/>
            <person name="May G.D."/>
            <person name="Xu X."/>
            <person name="Jackson S.A."/>
        </authorList>
    </citation>
    <scope>NUCLEOTIDE SEQUENCE [LARGE SCALE GENOMIC DNA]</scope>
</reference>
<evidence type="ECO:0000313" key="8">
    <source>
        <dbReference type="Proteomes" id="UP000075243"/>
    </source>
</evidence>
<dbReference type="Pfam" id="PF04674">
    <property type="entry name" value="Phi_1"/>
    <property type="match status" value="1"/>
</dbReference>
<sequence>MSCCGRSLVSLSLLLLLPVAHSDSVTALTNHGGRLLTGNLNVGILWYGPIPRAQRKAILSFFRSLNGPDSAGGKEPHVSSWWNIVASYQKGATKLAVKVVNQVSDENYSYGKVLIKDFIKPLLPKATGGNPHTLAVIIASKGVTVQDMCAGSCAQHGLIDAQYYVAVGDPEEECPECAWPFLASHGKVGKTLLPPSGNVGADSMVKLLAGGLAGAVTNPFGDAFYATGHGDHLLEATSTCPDIFSSGKLLVDSQNGGSYNAVGDDGIKFLLPPIWNPKTSTCWTPL</sequence>
<gene>
    <name evidence="7" type="ORF">KK1_034445</name>
</gene>
<dbReference type="AlphaFoldDB" id="A0A151RNE3"/>
<dbReference type="PANTHER" id="PTHR31279">
    <property type="entry name" value="PROTEIN EXORDIUM-LIKE 5"/>
    <property type="match status" value="1"/>
</dbReference>
<dbReference type="OMA" id="LCMGKCS"/>
<keyword evidence="2" id="KW-0052">Apoplast</keyword>
<evidence type="ECO:0000256" key="3">
    <source>
        <dbReference type="ARBA" id="ARBA00022525"/>
    </source>
</evidence>
<dbReference type="InterPro" id="IPR006766">
    <property type="entry name" value="EXORDIUM-like"/>
</dbReference>
<accession>A0A151RNE3</accession>
<keyword evidence="8" id="KW-1185">Reference proteome</keyword>
<evidence type="ECO:0000256" key="5">
    <source>
        <dbReference type="ARBA" id="ARBA00023591"/>
    </source>
</evidence>
<evidence type="ECO:0000256" key="2">
    <source>
        <dbReference type="ARBA" id="ARBA00022523"/>
    </source>
</evidence>
<feature type="signal peptide" evidence="6">
    <location>
        <begin position="1"/>
        <end position="22"/>
    </location>
</feature>
<comment type="similarity">
    <text evidence="5">Belongs to the EXORDIUM family.</text>
</comment>
<name>A0A151RNE3_CAJCA</name>
<proteinExistence type="inferred from homology"/>
<protein>
    <recommendedName>
        <fullName evidence="9">Protein EXORDIUM</fullName>
    </recommendedName>
</protein>
<comment type="subcellular location">
    <subcellularLocation>
        <location evidence="1">Secreted</location>
        <location evidence="1">Extracellular space</location>
        <location evidence="1">Apoplast</location>
    </subcellularLocation>
</comment>
<dbReference type="STRING" id="3821.A0A151RNE3"/>
<organism evidence="7 8">
    <name type="scientific">Cajanus cajan</name>
    <name type="common">Pigeon pea</name>
    <name type="synonym">Cajanus indicus</name>
    <dbReference type="NCBI Taxonomy" id="3821"/>
    <lineage>
        <taxon>Eukaryota</taxon>
        <taxon>Viridiplantae</taxon>
        <taxon>Streptophyta</taxon>
        <taxon>Embryophyta</taxon>
        <taxon>Tracheophyta</taxon>
        <taxon>Spermatophyta</taxon>
        <taxon>Magnoliopsida</taxon>
        <taxon>eudicotyledons</taxon>
        <taxon>Gunneridae</taxon>
        <taxon>Pentapetalae</taxon>
        <taxon>rosids</taxon>
        <taxon>fabids</taxon>
        <taxon>Fabales</taxon>
        <taxon>Fabaceae</taxon>
        <taxon>Papilionoideae</taxon>
        <taxon>50 kb inversion clade</taxon>
        <taxon>NPAAA clade</taxon>
        <taxon>indigoferoid/millettioid clade</taxon>
        <taxon>Phaseoleae</taxon>
        <taxon>Cajanus</taxon>
    </lineage>
</organism>
<dbReference type="OrthoDB" id="47374at2759"/>
<dbReference type="GO" id="GO:0048046">
    <property type="term" value="C:apoplast"/>
    <property type="evidence" value="ECO:0007669"/>
    <property type="project" value="UniProtKB-SubCell"/>
</dbReference>
<evidence type="ECO:0000256" key="6">
    <source>
        <dbReference type="SAM" id="SignalP"/>
    </source>
</evidence>
<evidence type="ECO:0000313" key="7">
    <source>
        <dbReference type="EMBL" id="KYP44074.1"/>
    </source>
</evidence>
<dbReference type="EMBL" id="KQ483641">
    <property type="protein sequence ID" value="KYP44074.1"/>
    <property type="molecule type" value="Genomic_DNA"/>
</dbReference>
<keyword evidence="4 6" id="KW-0732">Signal</keyword>
<evidence type="ECO:0000256" key="1">
    <source>
        <dbReference type="ARBA" id="ARBA00004271"/>
    </source>
</evidence>
<dbReference type="PANTHER" id="PTHR31279:SF13">
    <property type="entry name" value="PROTEIN EXORDIUM-LIKE 6"/>
    <property type="match status" value="1"/>
</dbReference>
<dbReference type="Gramene" id="C.cajan_32935.t">
    <property type="protein sequence ID" value="C.cajan_32935.t.cds1"/>
    <property type="gene ID" value="C.cajan_32935"/>
</dbReference>